<sequence length="81" mass="8540">MATFSGGMNLLALGNGGMGWMKDFPVGILISVYQYHNYPAINTKPVKTAGGDERYVMTCMPATALCGLFVASQSGVAGYLI</sequence>
<dbReference type="Proteomes" id="UP001524499">
    <property type="component" value="Unassembled WGS sequence"/>
</dbReference>
<comment type="caution">
    <text evidence="1">The sequence shown here is derived from an EMBL/GenBank/DDBJ whole genome shotgun (WGS) entry which is preliminary data.</text>
</comment>
<gene>
    <name evidence="1" type="ORF">NP590_06875</name>
</gene>
<protein>
    <submittedName>
        <fullName evidence="1">Uncharacterized protein</fullName>
    </submittedName>
</protein>
<accession>A0ABT1TED3</accession>
<organism evidence="1 2">
    <name type="scientific">Methylomonas subterranea</name>
    <dbReference type="NCBI Taxonomy" id="2952225"/>
    <lineage>
        <taxon>Bacteria</taxon>
        <taxon>Pseudomonadati</taxon>
        <taxon>Pseudomonadota</taxon>
        <taxon>Gammaproteobacteria</taxon>
        <taxon>Methylococcales</taxon>
        <taxon>Methylococcaceae</taxon>
        <taxon>Methylomonas</taxon>
    </lineage>
</organism>
<name>A0ABT1TED3_9GAMM</name>
<reference evidence="1 2" key="1">
    <citation type="submission" date="2022-07" db="EMBL/GenBank/DDBJ databases">
        <title>Methylomonas rivi sp. nov., Methylomonas rosea sp. nov., Methylomonas aureus sp. nov. and Methylomonas subterranea sp. nov., four novel methanotrophs isolated from a freshwater creek and the deep terrestrial subsurface.</title>
        <authorList>
            <person name="Abin C."/>
            <person name="Sankaranarayanan K."/>
            <person name="Garner C."/>
            <person name="Sindelar R."/>
            <person name="Kotary K."/>
            <person name="Garner R."/>
            <person name="Barclay S."/>
            <person name="Lawson P."/>
            <person name="Krumholz L."/>
        </authorList>
    </citation>
    <scope>NUCLEOTIDE SEQUENCE [LARGE SCALE GENOMIC DNA]</scope>
    <source>
        <strain evidence="1 2">SURF-2</strain>
    </source>
</reference>
<proteinExistence type="predicted"/>
<dbReference type="EMBL" id="JANIBJ010000010">
    <property type="protein sequence ID" value="MCQ8103821.1"/>
    <property type="molecule type" value="Genomic_DNA"/>
</dbReference>
<keyword evidence="2" id="KW-1185">Reference proteome</keyword>
<evidence type="ECO:0000313" key="1">
    <source>
        <dbReference type="EMBL" id="MCQ8103821.1"/>
    </source>
</evidence>
<evidence type="ECO:0000313" key="2">
    <source>
        <dbReference type="Proteomes" id="UP001524499"/>
    </source>
</evidence>
<dbReference type="RefSeq" id="WP_256601564.1">
    <property type="nucleotide sequence ID" value="NZ_JANIBJ010000010.1"/>
</dbReference>